<dbReference type="PANTHER" id="PTHR42648:SF28">
    <property type="entry name" value="TRANSPOSON-ENCODED PROTEIN WITH RIBONUCLEASE H-LIKE AND RETROVIRUS ZINC FINGER-LIKE DOMAINS"/>
    <property type="match status" value="1"/>
</dbReference>
<proteinExistence type="predicted"/>
<dbReference type="InterPro" id="IPR036397">
    <property type="entry name" value="RNaseH_sf"/>
</dbReference>
<sequence>MGLNARLPVPSWEMSLDVRAKTWVTWFLEWRAPHEASFTSPPALVGGRITGRCSAGGDNFKLWKERILIQLGCMDIDYAIRKDELPKITDTNTLDRILFLGEHPNYEVHILKLTDIKGVHEHIMEMRDIVAQLKKLEVEMFESFLVHFILNTLLLRRLMMEQGENVTLLTQKKGKSQANRKGKHQIPPKADIKKDEKCFFCKKKEHVKKKCLKFQIWLEKKDNPTSFVCYESNMVNVNTNSWWIDSGSTIHISNSLQGHISIDRIKRLVNDDEVLSTLDFTDFETCVDCIKEKQTNKLKKGATRSFAILEIIRIDICSLDMNSHDRDGEYYGRYMEIGQAPRPFSKFLQEHGIVAQYTMPGSPYQNCVAERRNRTLLDMVRSMLSNSKLPRFLWTEALKTTVSKGYGFYYPTHNTRIVESRNAKFLEYDLVSGSNQFGNIVSDIDHTESQPSTSSDKLFVIHNTPQVQMGVEQTIVEVQPIIEDQPVIEVPQVIDNISVDQVDQELHDTSEKIRL</sequence>
<dbReference type="EMBL" id="QGNW01000441">
    <property type="protein sequence ID" value="RVW71318.1"/>
    <property type="molecule type" value="Genomic_DNA"/>
</dbReference>
<evidence type="ECO:0000313" key="3">
    <source>
        <dbReference type="Proteomes" id="UP000288805"/>
    </source>
</evidence>
<reference evidence="2 3" key="1">
    <citation type="journal article" date="2018" name="PLoS Genet.">
        <title>Population sequencing reveals clonal diversity and ancestral inbreeding in the grapevine cultivar Chardonnay.</title>
        <authorList>
            <person name="Roach M.J."/>
            <person name="Johnson D.L."/>
            <person name="Bohlmann J."/>
            <person name="van Vuuren H.J."/>
            <person name="Jones S.J."/>
            <person name="Pretorius I.S."/>
            <person name="Schmidt S.A."/>
            <person name="Borneman A.R."/>
        </authorList>
    </citation>
    <scope>NUCLEOTIDE SEQUENCE [LARGE SCALE GENOMIC DNA]</scope>
    <source>
        <strain evidence="3">cv. Chardonnay</strain>
        <tissue evidence="2">Leaf</tissue>
    </source>
</reference>
<organism evidence="2 3">
    <name type="scientific">Vitis vinifera</name>
    <name type="common">Grape</name>
    <dbReference type="NCBI Taxonomy" id="29760"/>
    <lineage>
        <taxon>Eukaryota</taxon>
        <taxon>Viridiplantae</taxon>
        <taxon>Streptophyta</taxon>
        <taxon>Embryophyta</taxon>
        <taxon>Tracheophyta</taxon>
        <taxon>Spermatophyta</taxon>
        <taxon>Magnoliopsida</taxon>
        <taxon>eudicotyledons</taxon>
        <taxon>Gunneridae</taxon>
        <taxon>Pentapetalae</taxon>
        <taxon>rosids</taxon>
        <taxon>Vitales</taxon>
        <taxon>Vitaceae</taxon>
        <taxon>Viteae</taxon>
        <taxon>Vitis</taxon>
    </lineage>
</organism>
<dbReference type="PANTHER" id="PTHR42648">
    <property type="entry name" value="TRANSPOSASE, PUTATIVE-RELATED"/>
    <property type="match status" value="1"/>
</dbReference>
<evidence type="ECO:0000313" key="2">
    <source>
        <dbReference type="EMBL" id="RVW71318.1"/>
    </source>
</evidence>
<feature type="domain" description="Integrase catalytic" evidence="1">
    <location>
        <begin position="220"/>
        <end position="435"/>
    </location>
</feature>
<comment type="caution">
    <text evidence="2">The sequence shown here is derived from an EMBL/GenBank/DDBJ whole genome shotgun (WGS) entry which is preliminary data.</text>
</comment>
<dbReference type="InterPro" id="IPR001584">
    <property type="entry name" value="Integrase_cat-core"/>
</dbReference>
<accession>A0A438GGJ0</accession>
<dbReference type="AntiFam" id="ANF00038">
    <property type="entry name" value="Overlaps SRP RNA, same strand"/>
</dbReference>
<dbReference type="PROSITE" id="PS50994">
    <property type="entry name" value="INTEGRASE"/>
    <property type="match status" value="1"/>
</dbReference>
<dbReference type="AlphaFoldDB" id="A0A438GGJ0"/>
<dbReference type="SUPFAM" id="SSF53098">
    <property type="entry name" value="Ribonuclease H-like"/>
    <property type="match status" value="1"/>
</dbReference>
<dbReference type="Proteomes" id="UP000288805">
    <property type="component" value="Unassembled WGS sequence"/>
</dbReference>
<gene>
    <name evidence="2" type="ORF">CK203_060129</name>
</gene>
<dbReference type="GO" id="GO:0015074">
    <property type="term" value="P:DNA integration"/>
    <property type="evidence" value="ECO:0007669"/>
    <property type="project" value="InterPro"/>
</dbReference>
<name>A0A438GGJ0_VITVI</name>
<dbReference type="Gene3D" id="3.30.420.10">
    <property type="entry name" value="Ribonuclease H-like superfamily/Ribonuclease H"/>
    <property type="match status" value="1"/>
</dbReference>
<dbReference type="InterPro" id="IPR039537">
    <property type="entry name" value="Retrotran_Ty1/copia-like"/>
</dbReference>
<protein>
    <recommendedName>
        <fullName evidence="1">Integrase catalytic domain-containing protein</fullName>
    </recommendedName>
</protein>
<evidence type="ECO:0000259" key="1">
    <source>
        <dbReference type="PROSITE" id="PS50994"/>
    </source>
</evidence>
<dbReference type="InterPro" id="IPR012337">
    <property type="entry name" value="RNaseH-like_sf"/>
</dbReference>
<dbReference type="GO" id="GO:0003676">
    <property type="term" value="F:nucleic acid binding"/>
    <property type="evidence" value="ECO:0007669"/>
    <property type="project" value="InterPro"/>
</dbReference>